<sequence length="151" mass="16814">MEQSRRGCVGESSVQWFNGAGTDCWLFGALALRRCWGKGMVGSTPLPERATRNHGGGSQESEGKRRKHDGRHPTPTTVSGEQHQRTRHRERSGGDRVWGIRIMTYKSERDGDASPVERAARKFRRKVPGVASFQPAISARTISMPSTRAMH</sequence>
<proteinExistence type="predicted"/>
<feature type="region of interest" description="Disordered" evidence="1">
    <location>
        <begin position="42"/>
        <end position="98"/>
    </location>
</feature>
<keyword evidence="3" id="KW-1185">Reference proteome</keyword>
<evidence type="ECO:0000313" key="3">
    <source>
        <dbReference type="Proteomes" id="UP001302602"/>
    </source>
</evidence>
<dbReference type="RefSeq" id="XP_062644306.1">
    <property type="nucleotide sequence ID" value="XM_062793644.1"/>
</dbReference>
<protein>
    <submittedName>
        <fullName evidence="2">Uncharacterized protein</fullName>
    </submittedName>
</protein>
<organism evidence="2 3">
    <name type="scientific">Parathielavia appendiculata</name>
    <dbReference type="NCBI Taxonomy" id="2587402"/>
    <lineage>
        <taxon>Eukaryota</taxon>
        <taxon>Fungi</taxon>
        <taxon>Dikarya</taxon>
        <taxon>Ascomycota</taxon>
        <taxon>Pezizomycotina</taxon>
        <taxon>Sordariomycetes</taxon>
        <taxon>Sordariomycetidae</taxon>
        <taxon>Sordariales</taxon>
        <taxon>Chaetomiaceae</taxon>
        <taxon>Parathielavia</taxon>
    </lineage>
</organism>
<dbReference type="Proteomes" id="UP001302602">
    <property type="component" value="Unassembled WGS sequence"/>
</dbReference>
<reference evidence="2" key="1">
    <citation type="journal article" date="2023" name="Mol. Phylogenet. Evol.">
        <title>Genome-scale phylogeny and comparative genomics of the fungal order Sordariales.</title>
        <authorList>
            <person name="Hensen N."/>
            <person name="Bonometti L."/>
            <person name="Westerberg I."/>
            <person name="Brannstrom I.O."/>
            <person name="Guillou S."/>
            <person name="Cros-Aarteil S."/>
            <person name="Calhoun S."/>
            <person name="Haridas S."/>
            <person name="Kuo A."/>
            <person name="Mondo S."/>
            <person name="Pangilinan J."/>
            <person name="Riley R."/>
            <person name="LaButti K."/>
            <person name="Andreopoulos B."/>
            <person name="Lipzen A."/>
            <person name="Chen C."/>
            <person name="Yan M."/>
            <person name="Daum C."/>
            <person name="Ng V."/>
            <person name="Clum A."/>
            <person name="Steindorff A."/>
            <person name="Ohm R.A."/>
            <person name="Martin F."/>
            <person name="Silar P."/>
            <person name="Natvig D.O."/>
            <person name="Lalanne C."/>
            <person name="Gautier V."/>
            <person name="Ament-Velasquez S.L."/>
            <person name="Kruys A."/>
            <person name="Hutchinson M.I."/>
            <person name="Powell A.J."/>
            <person name="Barry K."/>
            <person name="Miller A.N."/>
            <person name="Grigoriev I.V."/>
            <person name="Debuchy R."/>
            <person name="Gladieux P."/>
            <person name="Hiltunen Thoren M."/>
            <person name="Johannesson H."/>
        </authorList>
    </citation>
    <scope>NUCLEOTIDE SEQUENCE</scope>
    <source>
        <strain evidence="2">CBS 731.68</strain>
    </source>
</reference>
<dbReference type="EMBL" id="MU853238">
    <property type="protein sequence ID" value="KAK4120535.1"/>
    <property type="molecule type" value="Genomic_DNA"/>
</dbReference>
<dbReference type="GeneID" id="87830413"/>
<gene>
    <name evidence="2" type="ORF">N657DRAFT_649034</name>
</gene>
<reference evidence="2" key="2">
    <citation type="submission" date="2023-05" db="EMBL/GenBank/DDBJ databases">
        <authorList>
            <consortium name="Lawrence Berkeley National Laboratory"/>
            <person name="Steindorff A."/>
            <person name="Hensen N."/>
            <person name="Bonometti L."/>
            <person name="Westerberg I."/>
            <person name="Brannstrom I.O."/>
            <person name="Guillou S."/>
            <person name="Cros-Aarteil S."/>
            <person name="Calhoun S."/>
            <person name="Haridas S."/>
            <person name="Kuo A."/>
            <person name="Mondo S."/>
            <person name="Pangilinan J."/>
            <person name="Riley R."/>
            <person name="Labutti K."/>
            <person name="Andreopoulos B."/>
            <person name="Lipzen A."/>
            <person name="Chen C."/>
            <person name="Yanf M."/>
            <person name="Daum C."/>
            <person name="Ng V."/>
            <person name="Clum A."/>
            <person name="Ohm R."/>
            <person name="Martin F."/>
            <person name="Silar P."/>
            <person name="Natvig D."/>
            <person name="Lalanne C."/>
            <person name="Gautier V."/>
            <person name="Ament-Velasquez S.L."/>
            <person name="Kruys A."/>
            <person name="Hutchinson M.I."/>
            <person name="Powell A.J."/>
            <person name="Barry K."/>
            <person name="Miller A.N."/>
            <person name="Grigoriev I.V."/>
            <person name="Debuchy R."/>
            <person name="Gladieux P."/>
            <person name="Thoren M.H."/>
            <person name="Johannesson H."/>
        </authorList>
    </citation>
    <scope>NUCLEOTIDE SEQUENCE</scope>
    <source>
        <strain evidence="2">CBS 731.68</strain>
    </source>
</reference>
<accession>A0AAN6TUR2</accession>
<name>A0AAN6TUR2_9PEZI</name>
<dbReference type="AlphaFoldDB" id="A0AAN6TUR2"/>
<comment type="caution">
    <text evidence="2">The sequence shown here is derived from an EMBL/GenBank/DDBJ whole genome shotgun (WGS) entry which is preliminary data.</text>
</comment>
<evidence type="ECO:0000256" key="1">
    <source>
        <dbReference type="SAM" id="MobiDB-lite"/>
    </source>
</evidence>
<evidence type="ECO:0000313" key="2">
    <source>
        <dbReference type="EMBL" id="KAK4120535.1"/>
    </source>
</evidence>